<organism evidence="1 2">
    <name type="scientific">Flaviflexus ciconiae</name>
    <dbReference type="NCBI Taxonomy" id="2496867"/>
    <lineage>
        <taxon>Bacteria</taxon>
        <taxon>Bacillati</taxon>
        <taxon>Actinomycetota</taxon>
        <taxon>Actinomycetes</taxon>
        <taxon>Actinomycetales</taxon>
        <taxon>Actinomycetaceae</taxon>
        <taxon>Flaviflexus</taxon>
    </lineage>
</organism>
<evidence type="ECO:0008006" key="3">
    <source>
        <dbReference type="Google" id="ProtNLM"/>
    </source>
</evidence>
<dbReference type="InterPro" id="IPR002514">
    <property type="entry name" value="Transposase_8"/>
</dbReference>
<keyword evidence="2" id="KW-1185">Reference proteome</keyword>
<dbReference type="SUPFAM" id="SSF46689">
    <property type="entry name" value="Homeodomain-like"/>
    <property type="match status" value="1"/>
</dbReference>
<dbReference type="OrthoDB" id="52928at2"/>
<dbReference type="GO" id="GO:0006313">
    <property type="term" value="P:DNA transposition"/>
    <property type="evidence" value="ECO:0007669"/>
    <property type="project" value="InterPro"/>
</dbReference>
<dbReference type="GO" id="GO:0004803">
    <property type="term" value="F:transposase activity"/>
    <property type="evidence" value="ECO:0007669"/>
    <property type="project" value="InterPro"/>
</dbReference>
<reference evidence="1 2" key="1">
    <citation type="submission" date="2018-12" db="EMBL/GenBank/DDBJ databases">
        <title>Complete genome sequence of Flaviflexus sp. H23T48.</title>
        <authorList>
            <person name="Bae J.-W."/>
            <person name="Lee J.-Y."/>
        </authorList>
    </citation>
    <scope>NUCLEOTIDE SEQUENCE [LARGE SCALE GENOMIC DNA]</scope>
    <source>
        <strain evidence="1 2">H23T48</strain>
    </source>
</reference>
<dbReference type="Pfam" id="PF01527">
    <property type="entry name" value="HTH_Tnp_1"/>
    <property type="match status" value="1"/>
</dbReference>
<dbReference type="Gene3D" id="1.10.10.60">
    <property type="entry name" value="Homeodomain-like"/>
    <property type="match status" value="1"/>
</dbReference>
<sequence>MPKIYTDEFKQSAIELINDGLTHKQVCADIGVSESALQAWVRDSRLRAHGLEPSKDHDESPARAIALKLLQPGTLSGRQLGVSATMCLTVGDQPVTERFRSHTMEGLYTRRALRVRRACFMRVGRWAPRPGPPDYASQIRSTCRSTRRRSTPRKSAATVFTSSLRLSSTRLPVLMP</sequence>
<dbReference type="KEGG" id="flh:EJ997_06430"/>
<dbReference type="Proteomes" id="UP000280344">
    <property type="component" value="Chromosome"/>
</dbReference>
<dbReference type="AlphaFoldDB" id="A0A3S9PXE8"/>
<proteinExistence type="predicted"/>
<name>A0A3S9PXE8_9ACTO</name>
<evidence type="ECO:0000313" key="1">
    <source>
        <dbReference type="EMBL" id="AZQ77029.1"/>
    </source>
</evidence>
<protein>
    <recommendedName>
        <fullName evidence="3">Transposase</fullName>
    </recommendedName>
</protein>
<dbReference type="GO" id="GO:0003677">
    <property type="term" value="F:DNA binding"/>
    <property type="evidence" value="ECO:0007669"/>
    <property type="project" value="InterPro"/>
</dbReference>
<dbReference type="EMBL" id="CP034593">
    <property type="protein sequence ID" value="AZQ77029.1"/>
    <property type="molecule type" value="Genomic_DNA"/>
</dbReference>
<gene>
    <name evidence="1" type="ORF">EJ997_06430</name>
</gene>
<evidence type="ECO:0000313" key="2">
    <source>
        <dbReference type="Proteomes" id="UP000280344"/>
    </source>
</evidence>
<dbReference type="InterPro" id="IPR009057">
    <property type="entry name" value="Homeodomain-like_sf"/>
</dbReference>
<accession>A0A3S9PXE8</accession>